<evidence type="ECO:0000313" key="1">
    <source>
        <dbReference type="EMBL" id="VVE39427.1"/>
    </source>
</evidence>
<protein>
    <submittedName>
        <fullName evidence="1">Uncharacterized protein</fullName>
    </submittedName>
</protein>
<reference evidence="1 2" key="1">
    <citation type="submission" date="2019-08" db="EMBL/GenBank/DDBJ databases">
        <authorList>
            <person name="Peeters C."/>
        </authorList>
    </citation>
    <scope>NUCLEOTIDE SEQUENCE [LARGE SCALE GENOMIC DNA]</scope>
    <source>
        <strain evidence="1 2">LMG 31115</strain>
    </source>
</reference>
<dbReference type="AlphaFoldDB" id="A0A5E4XSS2"/>
<gene>
    <name evidence="1" type="ORF">PIN31115_04058</name>
</gene>
<dbReference type="EMBL" id="CABPSI010000004">
    <property type="protein sequence ID" value="VVE39427.1"/>
    <property type="molecule type" value="Genomic_DNA"/>
</dbReference>
<name>A0A5E4XSS2_9BURK</name>
<proteinExistence type="predicted"/>
<keyword evidence="2" id="KW-1185">Reference proteome</keyword>
<accession>A0A5E4XSS2</accession>
<dbReference type="Proteomes" id="UP000333828">
    <property type="component" value="Unassembled WGS sequence"/>
</dbReference>
<evidence type="ECO:0000313" key="2">
    <source>
        <dbReference type="Proteomes" id="UP000333828"/>
    </source>
</evidence>
<organism evidence="1 2">
    <name type="scientific">Pandoraea iniqua</name>
    <dbReference type="NCBI Taxonomy" id="2508288"/>
    <lineage>
        <taxon>Bacteria</taxon>
        <taxon>Pseudomonadati</taxon>
        <taxon>Pseudomonadota</taxon>
        <taxon>Betaproteobacteria</taxon>
        <taxon>Burkholderiales</taxon>
        <taxon>Burkholderiaceae</taxon>
        <taxon>Pandoraea</taxon>
    </lineage>
</organism>
<sequence>MHASPSWFLYADYLPPDRTRFLSVAAITFVMRLRYRAYRGAASDLMQRSRMASWLPVPAKAWALNAVNIQ</sequence>